<gene>
    <name evidence="1" type="ORF">MLD38_017909</name>
</gene>
<name>A0ACB9R0D8_9MYRT</name>
<comment type="caution">
    <text evidence="1">The sequence shown here is derived from an EMBL/GenBank/DDBJ whole genome shotgun (WGS) entry which is preliminary data.</text>
</comment>
<dbReference type="EMBL" id="CM042884">
    <property type="protein sequence ID" value="KAI4369472.1"/>
    <property type="molecule type" value="Genomic_DNA"/>
</dbReference>
<keyword evidence="2" id="KW-1185">Reference proteome</keyword>
<evidence type="ECO:0000313" key="1">
    <source>
        <dbReference type="EMBL" id="KAI4369472.1"/>
    </source>
</evidence>
<evidence type="ECO:0000313" key="2">
    <source>
        <dbReference type="Proteomes" id="UP001057402"/>
    </source>
</evidence>
<organism evidence="1 2">
    <name type="scientific">Melastoma candidum</name>
    <dbReference type="NCBI Taxonomy" id="119954"/>
    <lineage>
        <taxon>Eukaryota</taxon>
        <taxon>Viridiplantae</taxon>
        <taxon>Streptophyta</taxon>
        <taxon>Embryophyta</taxon>
        <taxon>Tracheophyta</taxon>
        <taxon>Spermatophyta</taxon>
        <taxon>Magnoliopsida</taxon>
        <taxon>eudicotyledons</taxon>
        <taxon>Gunneridae</taxon>
        <taxon>Pentapetalae</taxon>
        <taxon>rosids</taxon>
        <taxon>malvids</taxon>
        <taxon>Myrtales</taxon>
        <taxon>Melastomataceae</taxon>
        <taxon>Melastomatoideae</taxon>
        <taxon>Melastomateae</taxon>
        <taxon>Melastoma</taxon>
    </lineage>
</organism>
<protein>
    <submittedName>
        <fullName evidence="1">Uncharacterized protein</fullName>
    </submittedName>
</protein>
<proteinExistence type="predicted"/>
<reference evidence="2" key="1">
    <citation type="journal article" date="2023" name="Front. Plant Sci.">
        <title>Chromosomal-level genome assembly of Melastoma candidum provides insights into trichome evolution.</title>
        <authorList>
            <person name="Zhong Y."/>
            <person name="Wu W."/>
            <person name="Sun C."/>
            <person name="Zou P."/>
            <person name="Liu Y."/>
            <person name="Dai S."/>
            <person name="Zhou R."/>
        </authorList>
    </citation>
    <scope>NUCLEOTIDE SEQUENCE [LARGE SCALE GENOMIC DNA]</scope>
</reference>
<accession>A0ACB9R0D8</accession>
<sequence>MTVLDTLANISLLFFAFLVGLELELRAIRQTAKKALCIAIEGISLPFFLGIGTSFVLRSTISKGVREGPFLVLMGVALSITAFPVLARILAELKLLTTDVGCVALSAAAVNDVAAWILLALAIALSGDNKSPIMACKSSEGESVNELATLLLVLAAAFITDSIGIHSLFGPFIVGVIFPKDGAFASALIEKIEDLVSGLFLPLSFVLSGLKTNIATIRGAQSWGLLLLVILTACFGKIVRTLVMSLICKLPAREAVALGFLMNTKGLVELIVLNIGKDQKVLNDQTFAILVLMALFTTFVTTPILMAVYKPARRGRSYKHRTIRRKDLDTELRIMVCFHSRRQIPSMINLIESSRGTQKKGPLFVYAMHLRELSGRSSVISIVHRARRSGLPLCNEGHEENNKTVITFETYKQLSSVTVRPMTAISPLRTIHEDIYMSAHQTGASMIVMPFHKHQRLDGGMECLGYSFQLINQRVLCHAPCSVGILVDRGLGGNSQVSAGNVSYRIAVPFFGGPDDREALAYGIRMSEHPGISVTVLRLIPASGILENAARGESEDGGDFADDQQMISDIIVALASVKKCNLIIVGRMPPITPVLVTRTSDCPEMGPIGSYLASSEYSTVASILVIQHYNPAANRRPLVEEPPPTGVHDVPDSPLATDNDSISDMV</sequence>
<dbReference type="Proteomes" id="UP001057402">
    <property type="component" value="Chromosome 5"/>
</dbReference>